<proteinExistence type="evidence at transcript level"/>
<name>A9NWI0_PICSI</name>
<dbReference type="AlphaFoldDB" id="A9NWI0"/>
<reference evidence="2" key="1">
    <citation type="journal article" date="2008" name="BMC Genomics">
        <title>A conifer genomics resource of 200,000 spruce (Picea spp.) ESTs and 6,464 high-quality, sequence-finished full-length cDNAs for Sitka spruce (Picea sitchensis).</title>
        <authorList>
            <person name="Ralph S.G."/>
            <person name="Chun H.J."/>
            <person name="Kolosova N."/>
            <person name="Cooper D."/>
            <person name="Oddy C."/>
            <person name="Ritland C.E."/>
            <person name="Kirkpatrick R."/>
            <person name="Moore R."/>
            <person name="Barber S."/>
            <person name="Holt R.A."/>
            <person name="Jones S.J."/>
            <person name="Marra M.A."/>
            <person name="Douglas C.J."/>
            <person name="Ritland K."/>
            <person name="Bohlmann J."/>
        </authorList>
    </citation>
    <scope>NUCLEOTIDE SEQUENCE</scope>
    <source>
        <tissue evidence="2">Bark</tissue>
    </source>
</reference>
<accession>A9NWI0</accession>
<sequence>MVGYGVLGREMVHAREEEGVNKGKMPTRVSERREARAHSRKRRGENEE</sequence>
<feature type="compositionally biased region" description="Basic residues" evidence="1">
    <location>
        <begin position="38"/>
        <end position="48"/>
    </location>
</feature>
<feature type="region of interest" description="Disordered" evidence="1">
    <location>
        <begin position="15"/>
        <end position="48"/>
    </location>
</feature>
<dbReference type="EMBL" id="EF085695">
    <property type="protein sequence ID" value="ABK24991.1"/>
    <property type="molecule type" value="mRNA"/>
</dbReference>
<organism evidence="2">
    <name type="scientific">Picea sitchensis</name>
    <name type="common">Sitka spruce</name>
    <name type="synonym">Pinus sitchensis</name>
    <dbReference type="NCBI Taxonomy" id="3332"/>
    <lineage>
        <taxon>Eukaryota</taxon>
        <taxon>Viridiplantae</taxon>
        <taxon>Streptophyta</taxon>
        <taxon>Embryophyta</taxon>
        <taxon>Tracheophyta</taxon>
        <taxon>Spermatophyta</taxon>
        <taxon>Pinopsida</taxon>
        <taxon>Pinidae</taxon>
        <taxon>Conifers I</taxon>
        <taxon>Pinales</taxon>
        <taxon>Pinaceae</taxon>
        <taxon>Picea</taxon>
    </lineage>
</organism>
<evidence type="ECO:0000313" key="2">
    <source>
        <dbReference type="EMBL" id="ABK24991.1"/>
    </source>
</evidence>
<evidence type="ECO:0000256" key="1">
    <source>
        <dbReference type="SAM" id="MobiDB-lite"/>
    </source>
</evidence>
<protein>
    <submittedName>
        <fullName evidence="2">Uncharacterized protein</fullName>
    </submittedName>
</protein>